<sequence>DGKGMYTGKEHGVLLIAQEARKMGILKRLVNEVDPNAFVIITPVEDILGTGFRPLEA</sequence>
<gene>
    <name evidence="7" type="ORF">MNBD_CHLOROFLEXI01-3591</name>
</gene>
<feature type="non-terminal residue" evidence="7">
    <location>
        <position position="1"/>
    </location>
</feature>
<keyword evidence="5" id="KW-0472">Membrane</keyword>
<protein>
    <submittedName>
        <fullName evidence="7">Uncharacterized UPF0750 membrane protein</fullName>
    </submittedName>
</protein>
<keyword evidence="3" id="KW-0812">Transmembrane</keyword>
<evidence type="ECO:0000256" key="4">
    <source>
        <dbReference type="ARBA" id="ARBA00022989"/>
    </source>
</evidence>
<evidence type="ECO:0000256" key="3">
    <source>
        <dbReference type="ARBA" id="ARBA00022692"/>
    </source>
</evidence>
<proteinExistence type="predicted"/>
<evidence type="ECO:0000313" key="7">
    <source>
        <dbReference type="EMBL" id="VAW30314.1"/>
    </source>
</evidence>
<evidence type="ECO:0000256" key="2">
    <source>
        <dbReference type="ARBA" id="ARBA00022475"/>
    </source>
</evidence>
<reference evidence="7" key="1">
    <citation type="submission" date="2018-06" db="EMBL/GenBank/DDBJ databases">
        <authorList>
            <person name="Zhirakovskaya E."/>
        </authorList>
    </citation>
    <scope>NUCLEOTIDE SEQUENCE</scope>
</reference>
<evidence type="ECO:0000256" key="5">
    <source>
        <dbReference type="ARBA" id="ARBA00023136"/>
    </source>
</evidence>
<dbReference type="Pfam" id="PF10035">
    <property type="entry name" value="DUF2179"/>
    <property type="match status" value="1"/>
</dbReference>
<dbReference type="InterPro" id="IPR015867">
    <property type="entry name" value="N-reg_PII/ATP_PRibTrfase_C"/>
</dbReference>
<dbReference type="InterPro" id="IPR019264">
    <property type="entry name" value="DUF2179"/>
</dbReference>
<feature type="domain" description="DUF2179" evidence="6">
    <location>
        <begin position="1"/>
        <end position="49"/>
    </location>
</feature>
<comment type="subcellular location">
    <subcellularLocation>
        <location evidence="1">Cell membrane</location>
        <topology evidence="1">Multi-pass membrane protein</topology>
    </subcellularLocation>
</comment>
<dbReference type="Gene3D" id="3.30.70.120">
    <property type="match status" value="1"/>
</dbReference>
<organism evidence="7">
    <name type="scientific">hydrothermal vent metagenome</name>
    <dbReference type="NCBI Taxonomy" id="652676"/>
    <lineage>
        <taxon>unclassified sequences</taxon>
        <taxon>metagenomes</taxon>
        <taxon>ecological metagenomes</taxon>
    </lineage>
</organism>
<accession>A0A3B0VEQ5</accession>
<evidence type="ECO:0000259" key="6">
    <source>
        <dbReference type="Pfam" id="PF10035"/>
    </source>
</evidence>
<keyword evidence="4" id="KW-1133">Transmembrane helix</keyword>
<keyword evidence="2" id="KW-1003">Cell membrane</keyword>
<name>A0A3B0VEQ5_9ZZZZ</name>
<dbReference type="GO" id="GO:0005886">
    <property type="term" value="C:plasma membrane"/>
    <property type="evidence" value="ECO:0007669"/>
    <property type="project" value="UniProtKB-SubCell"/>
</dbReference>
<dbReference type="AlphaFoldDB" id="A0A3B0VEQ5"/>
<dbReference type="EMBL" id="UOEU01000041">
    <property type="protein sequence ID" value="VAW30314.1"/>
    <property type="molecule type" value="Genomic_DNA"/>
</dbReference>
<evidence type="ECO:0000256" key="1">
    <source>
        <dbReference type="ARBA" id="ARBA00004651"/>
    </source>
</evidence>